<keyword evidence="2" id="KW-1185">Reference proteome</keyword>
<reference evidence="1" key="2">
    <citation type="journal article" date="2022" name="New Phytol.">
        <title>Evolutionary transition to the ectomycorrhizal habit in the genomes of a hyperdiverse lineage of mushroom-forming fungi.</title>
        <authorList>
            <person name="Looney B."/>
            <person name="Miyauchi S."/>
            <person name="Morin E."/>
            <person name="Drula E."/>
            <person name="Courty P.E."/>
            <person name="Kohler A."/>
            <person name="Kuo A."/>
            <person name="LaButti K."/>
            <person name="Pangilinan J."/>
            <person name="Lipzen A."/>
            <person name="Riley R."/>
            <person name="Andreopoulos W."/>
            <person name="He G."/>
            <person name="Johnson J."/>
            <person name="Nolan M."/>
            <person name="Tritt A."/>
            <person name="Barry K.W."/>
            <person name="Grigoriev I.V."/>
            <person name="Nagy L.G."/>
            <person name="Hibbett D."/>
            <person name="Henrissat B."/>
            <person name="Matheny P.B."/>
            <person name="Labbe J."/>
            <person name="Martin F.M."/>
        </authorList>
    </citation>
    <scope>NUCLEOTIDE SEQUENCE</scope>
    <source>
        <strain evidence="1">FP105234-sp</strain>
    </source>
</reference>
<proteinExistence type="predicted"/>
<gene>
    <name evidence="1" type="ORF">FA95DRAFT_1129822</name>
</gene>
<dbReference type="Proteomes" id="UP000814033">
    <property type="component" value="Unassembled WGS sequence"/>
</dbReference>
<accession>A0ACB8RUX9</accession>
<comment type="caution">
    <text evidence="1">The sequence shown here is derived from an EMBL/GenBank/DDBJ whole genome shotgun (WGS) entry which is preliminary data.</text>
</comment>
<protein>
    <submittedName>
        <fullName evidence="1">Uncharacterized protein</fullName>
    </submittedName>
</protein>
<sequence length="316" mass="34546">MACRPIHPPSATPRETSWSGAMPPPQIWHHPLGPDLGQRVASSKRTLPEDFDEPRRPAARKIRKSLKAHMPAEAKKALTRSRYPCCKAVRPGCRASHEIPKVHIRQLAPELQKEVYLYVCNAFLQCGDRGSRGDTAENHQRECEAYKAKYRDAAEKPRPEPMSLLAQATALYNAGRIKVDPATSTDIPTLLWGSDPAKAGAPPWAPRLNTHPSISLASQLSFSSSRSSSTLSTPGAQQSLHALPDVANGSPLLGFPSNVIDRTPSTSSGLEAEVALLLEHADNIAAGDLQDDHTPTETRKIANMTDDEFQQYLFTI</sequence>
<reference evidence="1" key="1">
    <citation type="submission" date="2021-02" db="EMBL/GenBank/DDBJ databases">
        <authorList>
            <consortium name="DOE Joint Genome Institute"/>
            <person name="Ahrendt S."/>
            <person name="Looney B.P."/>
            <person name="Miyauchi S."/>
            <person name="Morin E."/>
            <person name="Drula E."/>
            <person name="Courty P.E."/>
            <person name="Chicoki N."/>
            <person name="Fauchery L."/>
            <person name="Kohler A."/>
            <person name="Kuo A."/>
            <person name="Labutti K."/>
            <person name="Pangilinan J."/>
            <person name="Lipzen A."/>
            <person name="Riley R."/>
            <person name="Andreopoulos W."/>
            <person name="He G."/>
            <person name="Johnson J."/>
            <person name="Barry K.W."/>
            <person name="Grigoriev I.V."/>
            <person name="Nagy L."/>
            <person name="Hibbett D."/>
            <person name="Henrissat B."/>
            <person name="Matheny P.B."/>
            <person name="Labbe J."/>
            <person name="Martin F."/>
        </authorList>
    </citation>
    <scope>NUCLEOTIDE SEQUENCE</scope>
    <source>
        <strain evidence="1">FP105234-sp</strain>
    </source>
</reference>
<name>A0ACB8RUX9_9AGAM</name>
<organism evidence="1 2">
    <name type="scientific">Auriscalpium vulgare</name>
    <dbReference type="NCBI Taxonomy" id="40419"/>
    <lineage>
        <taxon>Eukaryota</taxon>
        <taxon>Fungi</taxon>
        <taxon>Dikarya</taxon>
        <taxon>Basidiomycota</taxon>
        <taxon>Agaricomycotina</taxon>
        <taxon>Agaricomycetes</taxon>
        <taxon>Russulales</taxon>
        <taxon>Auriscalpiaceae</taxon>
        <taxon>Auriscalpium</taxon>
    </lineage>
</organism>
<evidence type="ECO:0000313" key="2">
    <source>
        <dbReference type="Proteomes" id="UP000814033"/>
    </source>
</evidence>
<dbReference type="EMBL" id="MU275893">
    <property type="protein sequence ID" value="KAI0048034.1"/>
    <property type="molecule type" value="Genomic_DNA"/>
</dbReference>
<evidence type="ECO:0000313" key="1">
    <source>
        <dbReference type="EMBL" id="KAI0048034.1"/>
    </source>
</evidence>